<comment type="cofactor">
    <cofactor evidence="10">
        <name>Mg(2+)</name>
        <dbReference type="ChEBI" id="CHEBI:18420"/>
    </cofactor>
    <text evidence="10">Binds 1 Mg(2+) ion per subunit.</text>
</comment>
<name>A0ABX1SDZ6_9PSEU</name>
<dbReference type="InterPro" id="IPR009014">
    <property type="entry name" value="Transketo_C/PFOR_II"/>
</dbReference>
<comment type="catalytic activity">
    <reaction evidence="10">
        <text>D-glyceraldehyde 3-phosphate + pyruvate + H(+) = 1-deoxy-D-xylulose 5-phosphate + CO2</text>
        <dbReference type="Rhea" id="RHEA:12605"/>
        <dbReference type="ChEBI" id="CHEBI:15361"/>
        <dbReference type="ChEBI" id="CHEBI:15378"/>
        <dbReference type="ChEBI" id="CHEBI:16526"/>
        <dbReference type="ChEBI" id="CHEBI:57792"/>
        <dbReference type="ChEBI" id="CHEBI:59776"/>
        <dbReference type="EC" id="2.2.1.7"/>
    </reaction>
</comment>
<evidence type="ECO:0000256" key="8">
    <source>
        <dbReference type="ARBA" id="ARBA00023052"/>
    </source>
</evidence>
<evidence type="ECO:0000259" key="11">
    <source>
        <dbReference type="SMART" id="SM00861"/>
    </source>
</evidence>
<organism evidence="12 13">
    <name type="scientific">Pseudonocardia acidicola</name>
    <dbReference type="NCBI Taxonomy" id="2724939"/>
    <lineage>
        <taxon>Bacteria</taxon>
        <taxon>Bacillati</taxon>
        <taxon>Actinomycetota</taxon>
        <taxon>Actinomycetes</taxon>
        <taxon>Pseudonocardiales</taxon>
        <taxon>Pseudonocardiaceae</taxon>
        <taxon>Pseudonocardia</taxon>
    </lineage>
</organism>
<dbReference type="RefSeq" id="WP_169382152.1">
    <property type="nucleotide sequence ID" value="NZ_JAAXLA010000026.1"/>
</dbReference>
<dbReference type="Pfam" id="PF13292">
    <property type="entry name" value="DXP_synthase_N"/>
    <property type="match status" value="2"/>
</dbReference>
<feature type="binding site" evidence="10">
    <location>
        <position position="331"/>
    </location>
    <ligand>
        <name>thiamine diphosphate</name>
        <dbReference type="ChEBI" id="CHEBI:58937"/>
    </ligand>
</feature>
<sequence>MSTLLEKVHDPADLRRLAPHQLPVLAQQIRRFLVEKVCAAGGHLGPNLGMVELTIALHRVFDSPQDTIVFDTGHQTYVHKILTGRRKGFDALRQPGGLSGYPSRAESVHDHIENSHASAALAYADGLAKAYRLTRQADRAVVAVVGDGALTGGMAWEALNNLGGAPNRPVVIVVNDNGRSYAPTAGGLAHHLSALRDSGRGARNVFTDLGLAYVGPVDGHDISACERALRHARSMGRTVVVHCVTRKGRGYAPAEAETAELMHAVGVLDPATGAAPPGPRTWTDVFAEEICAIGAEREDIVAITAAMPGPTGLAPFGRRFPRRFFDVGIAEQHAVASAAGLAMAGLHPVVAIYATFLNRAFDQLLMDLALHRLPVTLVLDRAGITGPDGPSHHGMWDPVILGAVPGLRLAAPRDPATLRELLREAVSVTAGPTVVRYPKAGADADIAAVTRMDGLDVLHRGRRRSLDVLIVSYGALAPSCLDAARRLDEHGIGVTVIDPRWALPVNPALVHLAARHELAVTVEDGVRTGGLGAALATACTDTDVDTPVHTLGLPPAFLDAGRRADLLAAHGLTGTAIADTILKVLTTTRPSDLLTTNGAV</sequence>
<comment type="similarity">
    <text evidence="2 10">Belongs to the transketolase family. DXPS subfamily.</text>
</comment>
<evidence type="ECO:0000256" key="1">
    <source>
        <dbReference type="ARBA" id="ARBA00004980"/>
    </source>
</evidence>
<dbReference type="HAMAP" id="MF_00315">
    <property type="entry name" value="DXP_synth"/>
    <property type="match status" value="1"/>
</dbReference>
<keyword evidence="6 10" id="KW-0460">Magnesium</keyword>
<dbReference type="CDD" id="cd07033">
    <property type="entry name" value="TPP_PYR_DXS_TK_like"/>
    <property type="match status" value="1"/>
</dbReference>
<dbReference type="Proteomes" id="UP000820669">
    <property type="component" value="Unassembled WGS sequence"/>
</dbReference>
<feature type="binding site" evidence="10">
    <location>
        <begin position="115"/>
        <end position="117"/>
    </location>
    <ligand>
        <name>thiamine diphosphate</name>
        <dbReference type="ChEBI" id="CHEBI:58937"/>
    </ligand>
</feature>
<evidence type="ECO:0000256" key="7">
    <source>
        <dbReference type="ARBA" id="ARBA00022977"/>
    </source>
</evidence>
<feature type="binding site" evidence="10">
    <location>
        <position position="147"/>
    </location>
    <ligand>
        <name>Mg(2+)</name>
        <dbReference type="ChEBI" id="CHEBI:18420"/>
    </ligand>
</feature>
<dbReference type="EMBL" id="JAAXLA010000026">
    <property type="protein sequence ID" value="NMH98703.1"/>
    <property type="molecule type" value="Genomic_DNA"/>
</dbReference>
<dbReference type="InterPro" id="IPR005475">
    <property type="entry name" value="Transketolase-like_Pyr-bd"/>
</dbReference>
<keyword evidence="4 10" id="KW-0808">Transferase</keyword>
<dbReference type="Gene3D" id="3.40.50.920">
    <property type="match status" value="1"/>
</dbReference>
<keyword evidence="7 10" id="KW-0784">Thiamine biosynthesis</keyword>
<comment type="pathway">
    <text evidence="1 10">Metabolic intermediate biosynthesis; 1-deoxy-D-xylulose 5-phosphate biosynthesis; 1-deoxy-D-xylulose 5-phosphate from D-glyceraldehyde 3-phosphate and pyruvate: step 1/1.</text>
</comment>
<dbReference type="NCBIfam" id="NF003933">
    <property type="entry name" value="PRK05444.2-2"/>
    <property type="match status" value="1"/>
</dbReference>
<feature type="binding site" evidence="10">
    <location>
        <position position="74"/>
    </location>
    <ligand>
        <name>thiamine diphosphate</name>
        <dbReference type="ChEBI" id="CHEBI:58937"/>
    </ligand>
</feature>
<feature type="binding site" evidence="10">
    <location>
        <begin position="148"/>
        <end position="149"/>
    </location>
    <ligand>
        <name>thiamine diphosphate</name>
        <dbReference type="ChEBI" id="CHEBI:58937"/>
    </ligand>
</feature>
<dbReference type="InterPro" id="IPR029061">
    <property type="entry name" value="THDP-binding"/>
</dbReference>
<reference evidence="12 13" key="1">
    <citation type="submission" date="2020-04" db="EMBL/GenBank/DDBJ databases">
        <authorList>
            <person name="Klaysubun C."/>
            <person name="Duangmal K."/>
            <person name="Lipun K."/>
        </authorList>
    </citation>
    <scope>NUCLEOTIDE SEQUENCE [LARGE SCALE GENOMIC DNA]</scope>
    <source>
        <strain evidence="12 13">K10HN5</strain>
    </source>
</reference>
<keyword evidence="13" id="KW-1185">Reference proteome</keyword>
<evidence type="ECO:0000256" key="10">
    <source>
        <dbReference type="HAMAP-Rule" id="MF_00315"/>
    </source>
</evidence>
<comment type="caution">
    <text evidence="12">The sequence shown here is derived from an EMBL/GenBank/DDBJ whole genome shotgun (WGS) entry which is preliminary data.</text>
</comment>
<proteinExistence type="inferred from homology"/>
<evidence type="ECO:0000256" key="2">
    <source>
        <dbReference type="ARBA" id="ARBA00011081"/>
    </source>
</evidence>
<evidence type="ECO:0000256" key="4">
    <source>
        <dbReference type="ARBA" id="ARBA00022679"/>
    </source>
</evidence>
<evidence type="ECO:0000256" key="3">
    <source>
        <dbReference type="ARBA" id="ARBA00011738"/>
    </source>
</evidence>
<feature type="binding site" evidence="10">
    <location>
        <position position="177"/>
    </location>
    <ligand>
        <name>thiamine diphosphate</name>
        <dbReference type="ChEBI" id="CHEBI:58937"/>
    </ligand>
</feature>
<dbReference type="SMART" id="SM00861">
    <property type="entry name" value="Transket_pyr"/>
    <property type="match status" value="1"/>
</dbReference>
<keyword evidence="8 10" id="KW-0786">Thiamine pyrophosphate</keyword>
<dbReference type="EC" id="2.2.1.7" evidence="10"/>
<keyword evidence="9 10" id="KW-0414">Isoprene biosynthesis</keyword>
<dbReference type="InterPro" id="IPR049557">
    <property type="entry name" value="Transketolase_CS"/>
</dbReference>
<dbReference type="CDD" id="cd02007">
    <property type="entry name" value="TPP_DXS"/>
    <property type="match status" value="1"/>
</dbReference>
<feature type="domain" description="Transketolase-like pyrimidine-binding" evidence="11">
    <location>
        <begin position="280"/>
        <end position="444"/>
    </location>
</feature>
<dbReference type="InterPro" id="IPR033248">
    <property type="entry name" value="Transketolase_C"/>
</dbReference>
<feature type="binding site" evidence="10">
    <location>
        <position position="251"/>
    </location>
    <ligand>
        <name>thiamine diphosphate</name>
        <dbReference type="ChEBI" id="CHEBI:58937"/>
    </ligand>
</feature>
<dbReference type="SUPFAM" id="SSF52518">
    <property type="entry name" value="Thiamin diphosphate-binding fold (THDP-binding)"/>
    <property type="match status" value="1"/>
</dbReference>
<keyword evidence="5 10" id="KW-0479">Metal-binding</keyword>
<evidence type="ECO:0000313" key="12">
    <source>
        <dbReference type="EMBL" id="NMH98703.1"/>
    </source>
</evidence>
<evidence type="ECO:0000256" key="5">
    <source>
        <dbReference type="ARBA" id="ARBA00022723"/>
    </source>
</evidence>
<dbReference type="PANTHER" id="PTHR43322">
    <property type="entry name" value="1-D-DEOXYXYLULOSE 5-PHOSPHATE SYNTHASE-RELATED"/>
    <property type="match status" value="1"/>
</dbReference>
<dbReference type="PROSITE" id="PS00801">
    <property type="entry name" value="TRANSKETOLASE_1"/>
    <property type="match status" value="1"/>
</dbReference>
<dbReference type="Pfam" id="PF02779">
    <property type="entry name" value="Transket_pyr"/>
    <property type="match status" value="1"/>
</dbReference>
<dbReference type="GO" id="GO:0008661">
    <property type="term" value="F:1-deoxy-D-xylulose-5-phosphate synthase activity"/>
    <property type="evidence" value="ECO:0007669"/>
    <property type="project" value="UniProtKB-EC"/>
</dbReference>
<dbReference type="PANTHER" id="PTHR43322:SF5">
    <property type="entry name" value="1-DEOXY-D-XYLULOSE-5-PHOSPHATE SYNTHASE, CHLOROPLASTIC"/>
    <property type="match status" value="1"/>
</dbReference>
<evidence type="ECO:0000256" key="6">
    <source>
        <dbReference type="ARBA" id="ARBA00022842"/>
    </source>
</evidence>
<comment type="function">
    <text evidence="10">Catalyzes the acyloin condensation reaction between C atoms 2 and 3 of pyruvate and glyceraldehyde 3-phosphate to yield 1-deoxy-D-xylulose-5-phosphate (DXP).</text>
</comment>
<evidence type="ECO:0000256" key="9">
    <source>
        <dbReference type="ARBA" id="ARBA00023229"/>
    </source>
</evidence>
<dbReference type="Gene3D" id="3.40.50.970">
    <property type="match status" value="2"/>
</dbReference>
<protein>
    <recommendedName>
        <fullName evidence="10">1-deoxy-D-xylulose-5-phosphate synthase</fullName>
        <ecNumber evidence="10">2.2.1.7</ecNumber>
    </recommendedName>
    <alternativeName>
        <fullName evidence="10">1-deoxyxylulose-5-phosphate synthase</fullName>
        <shortName evidence="10">DXP synthase</shortName>
        <shortName evidence="10">DXPS</shortName>
    </alternativeName>
</protein>
<dbReference type="Pfam" id="PF02780">
    <property type="entry name" value="Transketolase_C"/>
    <property type="match status" value="1"/>
</dbReference>
<comment type="cofactor">
    <cofactor evidence="10">
        <name>thiamine diphosphate</name>
        <dbReference type="ChEBI" id="CHEBI:58937"/>
    </cofactor>
    <text evidence="10">Binds 1 thiamine pyrophosphate per subunit.</text>
</comment>
<gene>
    <name evidence="10" type="primary">dxs</name>
    <name evidence="12" type="ORF">HF526_15510</name>
</gene>
<accession>A0ABX1SDZ6</accession>
<feature type="binding site" evidence="10">
    <location>
        <position position="177"/>
    </location>
    <ligand>
        <name>Mg(2+)</name>
        <dbReference type="ChEBI" id="CHEBI:18420"/>
    </ligand>
</feature>
<dbReference type="InterPro" id="IPR005477">
    <property type="entry name" value="Dxylulose-5-P_synthase"/>
</dbReference>
<comment type="subunit">
    <text evidence="3 10">Homodimer.</text>
</comment>
<dbReference type="SUPFAM" id="SSF52922">
    <property type="entry name" value="TK C-terminal domain-like"/>
    <property type="match status" value="1"/>
</dbReference>
<evidence type="ECO:0000313" key="13">
    <source>
        <dbReference type="Proteomes" id="UP000820669"/>
    </source>
</evidence>